<organism evidence="1 2">
    <name type="scientific">Hominibacterium faecale</name>
    <dbReference type="NCBI Taxonomy" id="2839743"/>
    <lineage>
        <taxon>Bacteria</taxon>
        <taxon>Bacillati</taxon>
        <taxon>Bacillota</taxon>
        <taxon>Clostridia</taxon>
        <taxon>Peptostreptococcales</taxon>
        <taxon>Anaerovoracaceae</taxon>
        <taxon>Hominibacterium</taxon>
    </lineage>
</organism>
<reference evidence="1" key="1">
    <citation type="submission" date="2022-09" db="EMBL/GenBank/DDBJ databases">
        <title>Culturomic study of gut microbiota in children with autism spectrum disorder.</title>
        <authorList>
            <person name="Efimov B.A."/>
            <person name="Chaplin A.V."/>
            <person name="Sokolova S.R."/>
            <person name="Pikina A.P."/>
            <person name="Korzhanova M."/>
            <person name="Belova V."/>
            <person name="Korostin D."/>
        </authorList>
    </citation>
    <scope>NUCLEOTIDE SEQUENCE</scope>
    <source>
        <strain evidence="1">ASD5510</strain>
    </source>
</reference>
<protein>
    <submittedName>
        <fullName evidence="1">Uncharacterized protein</fullName>
    </submittedName>
</protein>
<evidence type="ECO:0000313" key="1">
    <source>
        <dbReference type="EMBL" id="MCU7379538.1"/>
    </source>
</evidence>
<dbReference type="EMBL" id="JAOSHN010000006">
    <property type="protein sequence ID" value="MCU7379538.1"/>
    <property type="molecule type" value="Genomic_DNA"/>
</dbReference>
<gene>
    <name evidence="1" type="ORF">OBO34_14420</name>
</gene>
<accession>A0A9J6QTD7</accession>
<keyword evidence="2" id="KW-1185">Reference proteome</keyword>
<dbReference type="RefSeq" id="WP_269478589.1">
    <property type="nucleotide sequence ID" value="NZ_JAOSHN010000006.1"/>
</dbReference>
<name>A0A9J6QTD7_9FIRM</name>
<sequence length="92" mass="10442">MNYHDANAVANESAAARYTNHEPPTLCDCGSIAEHGQVYCPVCMDTIDFIMRNAVKLLIHNTGFTEDQAEQAVCHWLENTEEFKERRNAKKL</sequence>
<dbReference type="AlphaFoldDB" id="A0A9J6QTD7"/>
<dbReference type="Proteomes" id="UP001065549">
    <property type="component" value="Unassembled WGS sequence"/>
</dbReference>
<evidence type="ECO:0000313" key="2">
    <source>
        <dbReference type="Proteomes" id="UP001065549"/>
    </source>
</evidence>
<proteinExistence type="predicted"/>
<comment type="caution">
    <text evidence="1">The sequence shown here is derived from an EMBL/GenBank/DDBJ whole genome shotgun (WGS) entry which is preliminary data.</text>
</comment>